<sequence>MTATATPPPPALPAELLPEVFPFFLQWDGEMKLVSAGPSIIKACAGARRGVRMAEVFRILRPAGEWTAGHFSDGTATLHLLESIDTGLKVRGQVARVEGGHFLMLATPWISEPEEVQQLGLSMSDFPPHDQTMDLLQVVMSYRLSIDDLKKLTHTLTEQRAKLREQRAEARKLALVAARTHNSVVITDTSGCVEWVNEGFTRMNGWTLEEVVGKRPGSFLQGPETDRATTEFIRRKLANSEPMTVEILNYTKSGQKYWVGMEIQPVHDEDGRLVNFMAIQSDITARREADRQLRETAALQHAMIHAAGYAIIAADTEGTIELFNPAAERMLGYAASELVGKSTPGVFHDPVEVSARARELTIELGQKVEPGFQTFIAKARLGRPDQREWTYIRKDGKRLPVLLSVSALTDGERILGYLGMASDLSEQKSYEEKLCSALSELERMNRVMMNREERVLELKREINSICQASGVDPRYPSAVD</sequence>
<keyword evidence="3" id="KW-0141">cGMP biosynthesis</keyword>
<evidence type="ECO:0000313" key="7">
    <source>
        <dbReference type="EMBL" id="GAA5482023.1"/>
    </source>
</evidence>
<keyword evidence="4" id="KW-0175">Coiled coil</keyword>
<dbReference type="NCBIfam" id="TIGR00229">
    <property type="entry name" value="sensory_box"/>
    <property type="match status" value="2"/>
</dbReference>
<comment type="caution">
    <text evidence="7">The sequence shown here is derived from an EMBL/GenBank/DDBJ whole genome shotgun (WGS) entry which is preliminary data.</text>
</comment>
<dbReference type="InterPro" id="IPR013767">
    <property type="entry name" value="PAS_fold"/>
</dbReference>
<evidence type="ECO:0000256" key="1">
    <source>
        <dbReference type="ARBA" id="ARBA00012202"/>
    </source>
</evidence>
<dbReference type="InterPro" id="IPR052155">
    <property type="entry name" value="Biofilm_reg_signaling"/>
</dbReference>
<dbReference type="InterPro" id="IPR042463">
    <property type="entry name" value="HNOB_dom_associated_sf"/>
</dbReference>
<evidence type="ECO:0000256" key="2">
    <source>
        <dbReference type="ARBA" id="ARBA00022741"/>
    </source>
</evidence>
<dbReference type="RefSeq" id="WP_353566341.1">
    <property type="nucleotide sequence ID" value="NZ_BAABRI010000006.1"/>
</dbReference>
<keyword evidence="8" id="KW-1185">Reference proteome</keyword>
<proteinExistence type="predicted"/>
<accession>A0ABP9UK86</accession>
<name>A0ABP9UK86_9BACT</name>
<feature type="domain" description="PAC" evidence="6">
    <location>
        <begin position="241"/>
        <end position="295"/>
    </location>
</feature>
<dbReference type="PROSITE" id="PS50113">
    <property type="entry name" value="PAC"/>
    <property type="match status" value="2"/>
</dbReference>
<evidence type="ECO:0000259" key="5">
    <source>
        <dbReference type="PROSITE" id="PS50112"/>
    </source>
</evidence>
<dbReference type="Pfam" id="PF07701">
    <property type="entry name" value="HNOBA"/>
    <property type="match status" value="2"/>
</dbReference>
<dbReference type="PROSITE" id="PS50112">
    <property type="entry name" value="PAS"/>
    <property type="match status" value="2"/>
</dbReference>
<dbReference type="Pfam" id="PF00989">
    <property type="entry name" value="PAS"/>
    <property type="match status" value="1"/>
</dbReference>
<feature type="coiled-coil region" evidence="4">
    <location>
        <begin position="146"/>
        <end position="173"/>
    </location>
</feature>
<dbReference type="EC" id="4.6.1.2" evidence="1"/>
<dbReference type="SMART" id="SM00091">
    <property type="entry name" value="PAS"/>
    <property type="match status" value="2"/>
</dbReference>
<protein>
    <recommendedName>
        <fullName evidence="1">guanylate cyclase</fullName>
        <ecNumber evidence="1">4.6.1.2</ecNumber>
    </recommendedName>
</protein>
<dbReference type="Gene3D" id="3.30.450.260">
    <property type="entry name" value="Haem NO binding associated domain"/>
    <property type="match status" value="1"/>
</dbReference>
<keyword evidence="2" id="KW-0547">Nucleotide-binding</keyword>
<evidence type="ECO:0000259" key="6">
    <source>
        <dbReference type="PROSITE" id="PS50113"/>
    </source>
</evidence>
<dbReference type="EMBL" id="BAABRI010000006">
    <property type="protein sequence ID" value="GAA5482023.1"/>
    <property type="molecule type" value="Genomic_DNA"/>
</dbReference>
<dbReference type="InterPro" id="IPR000014">
    <property type="entry name" value="PAS"/>
</dbReference>
<evidence type="ECO:0000256" key="3">
    <source>
        <dbReference type="ARBA" id="ARBA00023293"/>
    </source>
</evidence>
<dbReference type="SUPFAM" id="SSF55785">
    <property type="entry name" value="PYP-like sensor domain (PAS domain)"/>
    <property type="match status" value="2"/>
</dbReference>
<evidence type="ECO:0000313" key="8">
    <source>
        <dbReference type="Proteomes" id="UP001476282"/>
    </source>
</evidence>
<gene>
    <name evidence="7" type="ORF">Hsar01_01238</name>
</gene>
<dbReference type="InterPro" id="IPR035965">
    <property type="entry name" value="PAS-like_dom_sf"/>
</dbReference>
<dbReference type="CDD" id="cd00130">
    <property type="entry name" value="PAS"/>
    <property type="match status" value="2"/>
</dbReference>
<reference evidence="7 8" key="1">
    <citation type="submission" date="2024-02" db="EMBL/GenBank/DDBJ databases">
        <title>Haloferula sargassicola NBRC 104335.</title>
        <authorList>
            <person name="Ichikawa N."/>
            <person name="Katano-Makiyama Y."/>
            <person name="Hidaka K."/>
        </authorList>
    </citation>
    <scope>NUCLEOTIDE SEQUENCE [LARGE SCALE GENOMIC DNA]</scope>
    <source>
        <strain evidence="7 8">NBRC 104335</strain>
    </source>
</reference>
<dbReference type="Pfam" id="PF13426">
    <property type="entry name" value="PAS_9"/>
    <property type="match status" value="1"/>
</dbReference>
<organism evidence="7 8">
    <name type="scientific">Haloferula sargassicola</name>
    <dbReference type="NCBI Taxonomy" id="490096"/>
    <lineage>
        <taxon>Bacteria</taxon>
        <taxon>Pseudomonadati</taxon>
        <taxon>Verrucomicrobiota</taxon>
        <taxon>Verrucomicrobiia</taxon>
        <taxon>Verrucomicrobiales</taxon>
        <taxon>Verrucomicrobiaceae</taxon>
        <taxon>Haloferula</taxon>
    </lineage>
</organism>
<feature type="domain" description="PAC" evidence="6">
    <location>
        <begin position="385"/>
        <end position="436"/>
    </location>
</feature>
<dbReference type="SMART" id="SM00086">
    <property type="entry name" value="PAC"/>
    <property type="match status" value="2"/>
</dbReference>
<dbReference type="Proteomes" id="UP001476282">
    <property type="component" value="Unassembled WGS sequence"/>
</dbReference>
<feature type="domain" description="PAS" evidence="5">
    <location>
        <begin position="169"/>
        <end position="240"/>
    </location>
</feature>
<dbReference type="InterPro" id="IPR011645">
    <property type="entry name" value="HNOB_dom_associated"/>
</dbReference>
<dbReference type="Gene3D" id="3.30.450.20">
    <property type="entry name" value="PAS domain"/>
    <property type="match status" value="2"/>
</dbReference>
<dbReference type="PANTHER" id="PTHR44757:SF2">
    <property type="entry name" value="BIOFILM ARCHITECTURE MAINTENANCE PROTEIN MBAA"/>
    <property type="match status" value="1"/>
</dbReference>
<dbReference type="InterPro" id="IPR000700">
    <property type="entry name" value="PAS-assoc_C"/>
</dbReference>
<evidence type="ECO:0000256" key="4">
    <source>
        <dbReference type="SAM" id="Coils"/>
    </source>
</evidence>
<dbReference type="PANTHER" id="PTHR44757">
    <property type="entry name" value="DIGUANYLATE CYCLASE DGCP"/>
    <property type="match status" value="1"/>
</dbReference>
<feature type="domain" description="PAS" evidence="5">
    <location>
        <begin position="296"/>
        <end position="342"/>
    </location>
</feature>
<dbReference type="InterPro" id="IPR001610">
    <property type="entry name" value="PAC"/>
</dbReference>